<dbReference type="SUPFAM" id="SSF88723">
    <property type="entry name" value="PIN domain-like"/>
    <property type="match status" value="1"/>
</dbReference>
<sequence length="164" mass="18017">MYLLDTDLAFELHKIRSGDTDPGFAAWISGIAQSNLFLSVLTPIEIETAAATLGQRDKAGASALRDWVERQLLGAFDGRVLPLDTAVASWRARLGYTDMRDGLFAATALVHGLTLATRRPAAFKIGRVKLFNPWGYTSDEGDDHDWRQAARGGPVWLKSLFVRG</sequence>
<keyword evidence="3" id="KW-1185">Reference proteome</keyword>
<gene>
    <name evidence="2" type="ORF">H3Z74_17470</name>
</gene>
<dbReference type="InterPro" id="IPR029060">
    <property type="entry name" value="PIN-like_dom_sf"/>
</dbReference>
<accession>A0A7H0LFR8</accession>
<protein>
    <submittedName>
        <fullName evidence="2">PIN domain-containing protein</fullName>
    </submittedName>
</protein>
<dbReference type="Gene3D" id="3.40.50.1010">
    <property type="entry name" value="5'-nuclease"/>
    <property type="match status" value="1"/>
</dbReference>
<feature type="domain" description="PIN" evidence="1">
    <location>
        <begin position="2"/>
        <end position="118"/>
    </location>
</feature>
<evidence type="ECO:0000313" key="3">
    <source>
        <dbReference type="Proteomes" id="UP000516148"/>
    </source>
</evidence>
<evidence type="ECO:0000259" key="1">
    <source>
        <dbReference type="Pfam" id="PF01850"/>
    </source>
</evidence>
<proteinExistence type="predicted"/>
<name>A0A7H0LFR8_9SPHN</name>
<dbReference type="InterPro" id="IPR002716">
    <property type="entry name" value="PIN_dom"/>
</dbReference>
<dbReference type="Proteomes" id="UP000516148">
    <property type="component" value="Chromosome"/>
</dbReference>
<dbReference type="RefSeq" id="WP_187760849.1">
    <property type="nucleotide sequence ID" value="NZ_CP061038.1"/>
</dbReference>
<reference evidence="2 3" key="1">
    <citation type="submission" date="2020-09" db="EMBL/GenBank/DDBJ databases">
        <title>Sphingomonas sp., a new species isolated from pork steak.</title>
        <authorList>
            <person name="Heidler von Heilborn D."/>
        </authorList>
    </citation>
    <scope>NUCLEOTIDE SEQUENCE [LARGE SCALE GENOMIC DNA]</scope>
    <source>
        <strain evidence="3">S8-3T</strain>
    </source>
</reference>
<dbReference type="KEGG" id="spap:H3Z74_17470"/>
<dbReference type="EMBL" id="CP061038">
    <property type="protein sequence ID" value="QNQ08521.1"/>
    <property type="molecule type" value="Genomic_DNA"/>
</dbReference>
<dbReference type="Pfam" id="PF01850">
    <property type="entry name" value="PIN"/>
    <property type="match status" value="1"/>
</dbReference>
<evidence type="ECO:0000313" key="2">
    <source>
        <dbReference type="EMBL" id="QNQ08521.1"/>
    </source>
</evidence>
<organism evidence="2 3">
    <name type="scientific">Sphingomonas alpina</name>
    <dbReference type="NCBI Taxonomy" id="653931"/>
    <lineage>
        <taxon>Bacteria</taxon>
        <taxon>Pseudomonadati</taxon>
        <taxon>Pseudomonadota</taxon>
        <taxon>Alphaproteobacteria</taxon>
        <taxon>Sphingomonadales</taxon>
        <taxon>Sphingomonadaceae</taxon>
        <taxon>Sphingomonas</taxon>
    </lineage>
</organism>
<dbReference type="AlphaFoldDB" id="A0A7H0LFR8"/>